<evidence type="ECO:0000256" key="1">
    <source>
        <dbReference type="SAM" id="MobiDB-lite"/>
    </source>
</evidence>
<feature type="region of interest" description="Disordered" evidence="1">
    <location>
        <begin position="130"/>
        <end position="168"/>
    </location>
</feature>
<evidence type="ECO:0008006" key="4">
    <source>
        <dbReference type="Google" id="ProtNLM"/>
    </source>
</evidence>
<name>A0A4D9D420_9STRA</name>
<evidence type="ECO:0000313" key="3">
    <source>
        <dbReference type="Proteomes" id="UP000355283"/>
    </source>
</evidence>
<organism evidence="2 3">
    <name type="scientific">Nannochloropsis salina CCMP1776</name>
    <dbReference type="NCBI Taxonomy" id="1027361"/>
    <lineage>
        <taxon>Eukaryota</taxon>
        <taxon>Sar</taxon>
        <taxon>Stramenopiles</taxon>
        <taxon>Ochrophyta</taxon>
        <taxon>Eustigmatophyceae</taxon>
        <taxon>Eustigmatales</taxon>
        <taxon>Monodopsidaceae</taxon>
        <taxon>Microchloropsis</taxon>
        <taxon>Microchloropsis salina</taxon>
    </lineage>
</organism>
<accession>A0A4D9D420</accession>
<proteinExistence type="predicted"/>
<reference evidence="2 3" key="1">
    <citation type="submission" date="2019-01" db="EMBL/GenBank/DDBJ databases">
        <title>Nuclear Genome Assembly of the Microalgal Biofuel strain Nannochloropsis salina CCMP1776.</title>
        <authorList>
            <person name="Hovde B."/>
        </authorList>
    </citation>
    <scope>NUCLEOTIDE SEQUENCE [LARGE SCALE GENOMIC DNA]</scope>
    <source>
        <strain evidence="2 3">CCMP1776</strain>
    </source>
</reference>
<gene>
    <name evidence="2" type="ORF">NSK_005363</name>
</gene>
<dbReference type="AlphaFoldDB" id="A0A4D9D420"/>
<comment type="caution">
    <text evidence="2">The sequence shown here is derived from an EMBL/GenBank/DDBJ whole genome shotgun (WGS) entry which is preliminary data.</text>
</comment>
<dbReference type="Proteomes" id="UP000355283">
    <property type="component" value="Unassembled WGS sequence"/>
</dbReference>
<feature type="region of interest" description="Disordered" evidence="1">
    <location>
        <begin position="1"/>
        <end position="22"/>
    </location>
</feature>
<sequence>MMMGEGEGGIAQQRSKGPHQPIISGPGIYYGGTWRVELREDSHVYASPTFNVGGFDFRLILTQKTEQGEVDECRFTGVGNCTMEGRMARRTLGLFLEYLPTVNGRDARGIASAIPCVQCWFQRIDEEDGERVEDGTGQDAEREGKNQTKTLGGSEWREERATGRSATGRVYESSPTYLETAGWALGVENFTRASVVTPRPLASRGDEGEVEEATRVFLIFRVMLPNVHFMGAREEARVADRMWKHMESVVEGEFGVTGGDEEMMDWKGGGWKEDSRLFVAREETILEAKDGVENEERREMGGE</sequence>
<protein>
    <recommendedName>
        <fullName evidence="4">MATH domain-containing protein</fullName>
    </recommendedName>
</protein>
<dbReference type="EMBL" id="SDOX01000047">
    <property type="protein sequence ID" value="TFJ83299.1"/>
    <property type="molecule type" value="Genomic_DNA"/>
</dbReference>
<evidence type="ECO:0000313" key="2">
    <source>
        <dbReference type="EMBL" id="TFJ83299.1"/>
    </source>
</evidence>
<keyword evidence="3" id="KW-1185">Reference proteome</keyword>